<dbReference type="SUPFAM" id="SSF102705">
    <property type="entry name" value="NIF3 (NGG1p interacting factor 3)-like"/>
    <property type="match status" value="1"/>
</dbReference>
<protein>
    <recommendedName>
        <fullName evidence="3 5">GTP cyclohydrolase 1 type 2 homolog</fullName>
    </recommendedName>
</protein>
<feature type="binding site" evidence="6">
    <location>
        <position position="71"/>
    </location>
    <ligand>
        <name>a divalent metal cation</name>
        <dbReference type="ChEBI" id="CHEBI:60240"/>
        <label>1</label>
    </ligand>
</feature>
<comment type="subunit">
    <text evidence="2">Homohexamer.</text>
</comment>
<organism evidence="7 8">
    <name type="scientific">Pseudodesulfovibrio indicus</name>
    <dbReference type="NCBI Taxonomy" id="1716143"/>
    <lineage>
        <taxon>Bacteria</taxon>
        <taxon>Pseudomonadati</taxon>
        <taxon>Thermodesulfobacteriota</taxon>
        <taxon>Desulfovibrionia</taxon>
        <taxon>Desulfovibrionales</taxon>
        <taxon>Desulfovibrionaceae</taxon>
    </lineage>
</organism>
<evidence type="ECO:0000256" key="6">
    <source>
        <dbReference type="PIRSR" id="PIRSR602678-1"/>
    </source>
</evidence>
<evidence type="ECO:0000256" key="2">
    <source>
        <dbReference type="ARBA" id="ARBA00011643"/>
    </source>
</evidence>
<dbReference type="InterPro" id="IPR002678">
    <property type="entry name" value="DUF34/NIF3"/>
</dbReference>
<dbReference type="PIRSF" id="PIRSF037489">
    <property type="entry name" value="UCP037489_NIF3_YqfO"/>
    <property type="match status" value="1"/>
</dbReference>
<feature type="binding site" evidence="6">
    <location>
        <position position="109"/>
    </location>
    <ligand>
        <name>a divalent metal cation</name>
        <dbReference type="ChEBI" id="CHEBI:60240"/>
        <label>1</label>
    </ligand>
</feature>
<evidence type="ECO:0000256" key="1">
    <source>
        <dbReference type="ARBA" id="ARBA00006964"/>
    </source>
</evidence>
<evidence type="ECO:0000256" key="5">
    <source>
        <dbReference type="PIRNR" id="PIRNR037489"/>
    </source>
</evidence>
<dbReference type="Gene3D" id="3.40.1390.30">
    <property type="entry name" value="NIF3 (NGG1p interacting factor 3)-like"/>
    <property type="match status" value="2"/>
</dbReference>
<dbReference type="GO" id="GO:0005737">
    <property type="term" value="C:cytoplasm"/>
    <property type="evidence" value="ECO:0007669"/>
    <property type="project" value="TreeGrafter"/>
</dbReference>
<dbReference type="InterPro" id="IPR036069">
    <property type="entry name" value="DUF34/NIF3_sf"/>
</dbReference>
<comment type="caution">
    <text evidence="7">The sequence shown here is derived from an EMBL/GenBank/DDBJ whole genome shotgun (WGS) entry which is preliminary data.</text>
</comment>
<dbReference type="InterPro" id="IPR017221">
    <property type="entry name" value="DUF34/NIF3_bac"/>
</dbReference>
<feature type="binding site" evidence="6">
    <location>
        <position position="304"/>
    </location>
    <ligand>
        <name>a divalent metal cation</name>
        <dbReference type="ChEBI" id="CHEBI:60240"/>
        <label>1</label>
    </ligand>
</feature>
<dbReference type="AlphaFoldDB" id="A0AA94PRA4"/>
<dbReference type="GO" id="GO:0046872">
    <property type="term" value="F:metal ion binding"/>
    <property type="evidence" value="ECO:0007669"/>
    <property type="project" value="UniProtKB-UniRule"/>
</dbReference>
<dbReference type="FunFam" id="3.40.1390.30:FF:000001">
    <property type="entry name" value="GTP cyclohydrolase 1 type 2"/>
    <property type="match status" value="1"/>
</dbReference>
<evidence type="ECO:0000313" key="7">
    <source>
        <dbReference type="EMBL" id="TDT86374.1"/>
    </source>
</evidence>
<proteinExistence type="inferred from homology"/>
<accession>A0AA94PRA4</accession>
<dbReference type="EMBL" id="SOBK01000013">
    <property type="protein sequence ID" value="TDT86374.1"/>
    <property type="molecule type" value="Genomic_DNA"/>
</dbReference>
<feature type="binding site" evidence="6">
    <location>
        <position position="300"/>
    </location>
    <ligand>
        <name>a divalent metal cation</name>
        <dbReference type="ChEBI" id="CHEBI:60240"/>
        <label>1</label>
    </ligand>
</feature>
<evidence type="ECO:0000256" key="3">
    <source>
        <dbReference type="ARBA" id="ARBA00022112"/>
    </source>
</evidence>
<comment type="similarity">
    <text evidence="1 5">Belongs to the GTP cyclohydrolase I type 2/NIF3 family.</text>
</comment>
<keyword evidence="4 5" id="KW-0479">Metal-binding</keyword>
<dbReference type="PANTHER" id="PTHR13799">
    <property type="entry name" value="NGG1 INTERACTING FACTOR 3"/>
    <property type="match status" value="1"/>
</dbReference>
<feature type="binding site" evidence="6">
    <location>
        <position position="72"/>
    </location>
    <ligand>
        <name>a divalent metal cation</name>
        <dbReference type="ChEBI" id="CHEBI:60240"/>
        <label>1</label>
    </ligand>
</feature>
<sequence>MVSGDKCMKIKDILSIFRQLAPEANQSAWDNSGVQVAGTLAETAKVAVTLEPTPEAVARCLDWGAGAVITHHPLYMKPKPPSAEGMYLDVLRRVIGAGAWLYSAHTSLDTRPDGPAFWLGRELGLTGGRLLEVERADTPVEASFYCEEPISREAADIWANHEGVHSVAQSRTGEVRLVVDEDHWNEVASRIEFSLGRRPLFYLRSLTAPRSEVGFGETGDLPEPMAFSAFMDRLAALTGGSGLRSAGPQPETVGRVAYCGGSGADMIAAAARAGADVFVTGDMKYHAAVEAPVCVVDVGHFSFEEEMMRRFALELGETLDAEVRFFEGVDPFRPYVG</sequence>
<dbReference type="Proteomes" id="UP000295506">
    <property type="component" value="Unassembled WGS sequence"/>
</dbReference>
<evidence type="ECO:0000313" key="8">
    <source>
        <dbReference type="Proteomes" id="UP000295506"/>
    </source>
</evidence>
<name>A0AA94PRA4_9BACT</name>
<evidence type="ECO:0000256" key="4">
    <source>
        <dbReference type="ARBA" id="ARBA00022723"/>
    </source>
</evidence>
<dbReference type="Pfam" id="PF01784">
    <property type="entry name" value="DUF34_NIF3"/>
    <property type="match status" value="1"/>
</dbReference>
<gene>
    <name evidence="7" type="ORF">EDC59_11349</name>
</gene>
<dbReference type="PANTHER" id="PTHR13799:SF14">
    <property type="entry name" value="GTP CYCLOHYDROLASE 1 TYPE 2 HOMOLOG"/>
    <property type="match status" value="1"/>
</dbReference>
<reference evidence="7 8" key="1">
    <citation type="submission" date="2019-03" db="EMBL/GenBank/DDBJ databases">
        <title>Genomic Encyclopedia of Type Strains, Phase IV (KMG-IV): sequencing the most valuable type-strain genomes for metagenomic binning, comparative biology and taxonomic classification.</title>
        <authorList>
            <person name="Goeker M."/>
        </authorList>
    </citation>
    <scope>NUCLEOTIDE SEQUENCE [LARGE SCALE GENOMIC DNA]</scope>
    <source>
        <strain evidence="7 8">DSM 101483</strain>
    </source>
</reference>